<evidence type="ECO:0000313" key="2">
    <source>
        <dbReference type="Proteomes" id="UP000592780"/>
    </source>
</evidence>
<dbReference type="Gene3D" id="3.30.1330.60">
    <property type="entry name" value="OmpA-like domain"/>
    <property type="match status" value="1"/>
</dbReference>
<dbReference type="SUPFAM" id="SSF103088">
    <property type="entry name" value="OmpA-like"/>
    <property type="match status" value="1"/>
</dbReference>
<dbReference type="AlphaFoldDB" id="A0A7W8V5H0"/>
<gene>
    <name evidence="1" type="ORF">HDG40_001752</name>
</gene>
<evidence type="ECO:0000313" key="1">
    <source>
        <dbReference type="EMBL" id="MBB5423608.1"/>
    </source>
</evidence>
<comment type="caution">
    <text evidence="1">The sequence shown here is derived from an EMBL/GenBank/DDBJ whole genome shotgun (WGS) entry which is preliminary data.</text>
</comment>
<dbReference type="InterPro" id="IPR036737">
    <property type="entry name" value="OmpA-like_sf"/>
</dbReference>
<reference evidence="1 2" key="1">
    <citation type="submission" date="2020-08" db="EMBL/GenBank/DDBJ databases">
        <title>Genomic Encyclopedia of Type Strains, Phase IV (KMG-V): Genome sequencing to study the core and pangenomes of soil and plant-associated prokaryotes.</title>
        <authorList>
            <person name="Whitman W."/>
        </authorList>
    </citation>
    <scope>NUCLEOTIDE SEQUENCE [LARGE SCALE GENOMIC DNA]</scope>
    <source>
        <strain evidence="1 2">JPY158</strain>
    </source>
</reference>
<proteinExistence type="predicted"/>
<dbReference type="RefSeq" id="WP_221311708.1">
    <property type="nucleotide sequence ID" value="NZ_JACHDD010000003.1"/>
</dbReference>
<dbReference type="EMBL" id="JACHDD010000003">
    <property type="protein sequence ID" value="MBB5423608.1"/>
    <property type="molecule type" value="Genomic_DNA"/>
</dbReference>
<evidence type="ECO:0008006" key="3">
    <source>
        <dbReference type="Google" id="ProtNLM"/>
    </source>
</evidence>
<keyword evidence="2" id="KW-1185">Reference proteome</keyword>
<sequence>MSRIRYHIEFALPDFEGRKRLWQRMLVSRSARRARRALLGTIGDDAAKRIVVAGYGESRPLPGVDAADPKNRRVEVQFLVDQ</sequence>
<organism evidence="1 2">
    <name type="scientific">Paraburkholderia atlantica</name>
    <dbReference type="NCBI Taxonomy" id="2654982"/>
    <lineage>
        <taxon>Bacteria</taxon>
        <taxon>Pseudomonadati</taxon>
        <taxon>Pseudomonadota</taxon>
        <taxon>Betaproteobacteria</taxon>
        <taxon>Burkholderiales</taxon>
        <taxon>Burkholderiaceae</taxon>
        <taxon>Paraburkholderia</taxon>
    </lineage>
</organism>
<dbReference type="Proteomes" id="UP000592780">
    <property type="component" value="Unassembled WGS sequence"/>
</dbReference>
<accession>A0A7W8V5H0</accession>
<name>A0A7W8V5H0_PARAM</name>
<protein>
    <recommendedName>
        <fullName evidence="3">OmpA-like domain-containing protein</fullName>
    </recommendedName>
</protein>